<proteinExistence type="predicted"/>
<dbReference type="RefSeq" id="WP_160753187.1">
    <property type="nucleotide sequence ID" value="NZ_WTYA01000006.1"/>
</dbReference>
<dbReference type="AlphaFoldDB" id="A0A845AHG8"/>
<protein>
    <submittedName>
        <fullName evidence="1">Uncharacterized protein</fullName>
    </submittedName>
</protein>
<evidence type="ECO:0000313" key="1">
    <source>
        <dbReference type="EMBL" id="MXP28879.1"/>
    </source>
</evidence>
<dbReference type="EMBL" id="WTYA01000006">
    <property type="protein sequence ID" value="MXP28879.1"/>
    <property type="molecule type" value="Genomic_DNA"/>
</dbReference>
<evidence type="ECO:0000313" key="2">
    <source>
        <dbReference type="Proteomes" id="UP000439780"/>
    </source>
</evidence>
<keyword evidence="2" id="KW-1185">Reference proteome</keyword>
<comment type="caution">
    <text evidence="1">The sequence shown here is derived from an EMBL/GenBank/DDBJ whole genome shotgun (WGS) entry which is preliminary data.</text>
</comment>
<gene>
    <name evidence="1" type="ORF">GRI58_08595</name>
</gene>
<dbReference type="Proteomes" id="UP000439780">
    <property type="component" value="Unassembled WGS sequence"/>
</dbReference>
<accession>A0A845AHG8</accession>
<reference evidence="1 2" key="1">
    <citation type="submission" date="2019-12" db="EMBL/GenBank/DDBJ databases">
        <title>Genomic-based taxomic classification of the family Erythrobacteraceae.</title>
        <authorList>
            <person name="Xu L."/>
        </authorList>
    </citation>
    <scope>NUCLEOTIDE SEQUENCE [LARGE SCALE GENOMIC DNA]</scope>
    <source>
        <strain evidence="1 2">KEMB 9005-328</strain>
    </source>
</reference>
<name>A0A845AHG8_9SPHN</name>
<organism evidence="1 2">
    <name type="scientific">Qipengyuania algicida</name>
    <dbReference type="NCBI Taxonomy" id="1836209"/>
    <lineage>
        <taxon>Bacteria</taxon>
        <taxon>Pseudomonadati</taxon>
        <taxon>Pseudomonadota</taxon>
        <taxon>Alphaproteobacteria</taxon>
        <taxon>Sphingomonadales</taxon>
        <taxon>Erythrobacteraceae</taxon>
        <taxon>Qipengyuania</taxon>
    </lineage>
</organism>
<sequence>MMSDKAMGPTFTERGEDGDFFIEIVGYVTTSYVSIHFSSPEHEAEFNFDNRLGLSVAEARIHPALIAEFIEQSIGEGEVKFHFERRSDALAAMPKKRSSRGRGDQR</sequence>